<dbReference type="PANTHER" id="PTHR21174:SF0">
    <property type="entry name" value="HD PHOSPHOHYDROLASE FAMILY PROTEIN-RELATED"/>
    <property type="match status" value="1"/>
</dbReference>
<sequence length="201" mass="22736">MTLITDDIRDELKKLYSTPTRHYHSLRHVEALLILLSAHRDKFHDPDAIEAAIWFHDAIYDPLAKGNLNEIQSAELAVSRLSCLVDAGRLDGIRIMIEATATHTVPELPSAEAVADAAMFLDMDLSILGAKEADFDEYEAAVRKEYAHVDDGAWREGRAAVLERFLEREWIYHSELFRGLLEEKTRANLRRSVERLGGPVA</sequence>
<evidence type="ECO:0008006" key="3">
    <source>
        <dbReference type="Google" id="ProtNLM"/>
    </source>
</evidence>
<evidence type="ECO:0000313" key="2">
    <source>
        <dbReference type="Proteomes" id="UP001172159"/>
    </source>
</evidence>
<comment type="caution">
    <text evidence="1">The sequence shown here is derived from an EMBL/GenBank/DDBJ whole genome shotgun (WGS) entry which is preliminary data.</text>
</comment>
<dbReference type="Proteomes" id="UP001172159">
    <property type="component" value="Unassembled WGS sequence"/>
</dbReference>
<reference evidence="1" key="1">
    <citation type="submission" date="2023-06" db="EMBL/GenBank/DDBJ databases">
        <title>Genome-scale phylogeny and comparative genomics of the fungal order Sordariales.</title>
        <authorList>
            <consortium name="Lawrence Berkeley National Laboratory"/>
            <person name="Hensen N."/>
            <person name="Bonometti L."/>
            <person name="Westerberg I."/>
            <person name="Brannstrom I.O."/>
            <person name="Guillou S."/>
            <person name="Cros-Aarteil S."/>
            <person name="Calhoun S."/>
            <person name="Haridas S."/>
            <person name="Kuo A."/>
            <person name="Mondo S."/>
            <person name="Pangilinan J."/>
            <person name="Riley R."/>
            <person name="Labutti K."/>
            <person name="Andreopoulos B."/>
            <person name="Lipzen A."/>
            <person name="Chen C."/>
            <person name="Yanf M."/>
            <person name="Daum C."/>
            <person name="Ng V."/>
            <person name="Clum A."/>
            <person name="Steindorff A."/>
            <person name="Ohm R."/>
            <person name="Martin F."/>
            <person name="Silar P."/>
            <person name="Natvig D."/>
            <person name="Lalanne C."/>
            <person name="Gautier V."/>
            <person name="Ament-Velasquez S.L."/>
            <person name="Kruys A."/>
            <person name="Hutchinson M.I."/>
            <person name="Powell A.J."/>
            <person name="Barry K."/>
            <person name="Miller A.N."/>
            <person name="Grigoriev I.V."/>
            <person name="Debuchy R."/>
            <person name="Gladieux P."/>
            <person name="Thoren M.H."/>
            <person name="Johannesson H."/>
        </authorList>
    </citation>
    <scope>NUCLEOTIDE SEQUENCE</scope>
    <source>
        <strain evidence="1">CBS 540.89</strain>
    </source>
</reference>
<dbReference type="PIRSF" id="PIRSF035170">
    <property type="entry name" value="HD_phosphohydro"/>
    <property type="match status" value="1"/>
</dbReference>
<organism evidence="1 2">
    <name type="scientific">Apiosordaria backusii</name>
    <dbReference type="NCBI Taxonomy" id="314023"/>
    <lineage>
        <taxon>Eukaryota</taxon>
        <taxon>Fungi</taxon>
        <taxon>Dikarya</taxon>
        <taxon>Ascomycota</taxon>
        <taxon>Pezizomycotina</taxon>
        <taxon>Sordariomycetes</taxon>
        <taxon>Sordariomycetidae</taxon>
        <taxon>Sordariales</taxon>
        <taxon>Lasiosphaeriaceae</taxon>
        <taxon>Apiosordaria</taxon>
    </lineage>
</organism>
<dbReference type="PANTHER" id="PTHR21174">
    <property type="match status" value="1"/>
</dbReference>
<name>A0AA40EMI3_9PEZI</name>
<gene>
    <name evidence="1" type="ORF">B0T21DRAFT_360597</name>
</gene>
<accession>A0AA40EMI3</accession>
<dbReference type="EMBL" id="JAUKTV010000003">
    <property type="protein sequence ID" value="KAK0742071.1"/>
    <property type="molecule type" value="Genomic_DNA"/>
</dbReference>
<proteinExistence type="predicted"/>
<evidence type="ECO:0000313" key="1">
    <source>
        <dbReference type="EMBL" id="KAK0742071.1"/>
    </source>
</evidence>
<dbReference type="InterPro" id="IPR009218">
    <property type="entry name" value="HD_phosphohydro"/>
</dbReference>
<dbReference type="AlphaFoldDB" id="A0AA40EMI3"/>
<keyword evidence="2" id="KW-1185">Reference proteome</keyword>
<protein>
    <recommendedName>
        <fullName evidence="3">HD domain-containing protein</fullName>
    </recommendedName>
</protein>
<dbReference type="SUPFAM" id="SSF109604">
    <property type="entry name" value="HD-domain/PDEase-like"/>
    <property type="match status" value="1"/>
</dbReference>